<dbReference type="Gene3D" id="3.40.50.300">
    <property type="entry name" value="P-loop containing nucleotide triphosphate hydrolases"/>
    <property type="match status" value="2"/>
</dbReference>
<dbReference type="GO" id="GO:0006289">
    <property type="term" value="P:nucleotide-excision repair"/>
    <property type="evidence" value="ECO:0007669"/>
    <property type="project" value="TreeGrafter"/>
</dbReference>
<dbReference type="GO" id="GO:0003676">
    <property type="term" value="F:nucleic acid binding"/>
    <property type="evidence" value="ECO:0007669"/>
    <property type="project" value="InterPro"/>
</dbReference>
<keyword evidence="1" id="KW-0547">Nucleotide-binding</keyword>
<dbReference type="NCBIfam" id="TIGR03817">
    <property type="entry name" value="DECH_helic"/>
    <property type="match status" value="1"/>
</dbReference>
<dbReference type="GO" id="GO:0036297">
    <property type="term" value="P:interstrand cross-link repair"/>
    <property type="evidence" value="ECO:0007669"/>
    <property type="project" value="TreeGrafter"/>
</dbReference>
<reference evidence="5 6" key="1">
    <citation type="submission" date="2020-08" db="EMBL/GenBank/DDBJ databases">
        <title>Genomic Encyclopedia of Type Strains, Phase IV (KMG-IV): sequencing the most valuable type-strain genomes for metagenomic binning, comparative biology and taxonomic classification.</title>
        <authorList>
            <person name="Goeker M."/>
        </authorList>
    </citation>
    <scope>NUCLEOTIDE SEQUENCE [LARGE SCALE GENOMIC DNA]</scope>
    <source>
        <strain evidence="5 6">DSM 23562</strain>
    </source>
</reference>
<dbReference type="RefSeq" id="WP_221290063.1">
    <property type="nucleotide sequence ID" value="NZ_JACHGW010000003.1"/>
</dbReference>
<dbReference type="GO" id="GO:0043138">
    <property type="term" value="F:3'-5' DNA helicase activity"/>
    <property type="evidence" value="ECO:0007669"/>
    <property type="project" value="TreeGrafter"/>
</dbReference>
<evidence type="ECO:0000256" key="2">
    <source>
        <dbReference type="ARBA" id="ARBA00022840"/>
    </source>
</evidence>
<proteinExistence type="predicted"/>
<feature type="domain" description="Helicase C-terminal" evidence="4">
    <location>
        <begin position="278"/>
        <end position="434"/>
    </location>
</feature>
<keyword evidence="6" id="KW-1185">Reference proteome</keyword>
<dbReference type="CDD" id="cd17923">
    <property type="entry name" value="DEXHc_Hrq1-like"/>
    <property type="match status" value="1"/>
</dbReference>
<keyword evidence="5" id="KW-0378">Hydrolase</keyword>
<dbReference type="Pfam" id="PF09369">
    <property type="entry name" value="MZB"/>
    <property type="match status" value="1"/>
</dbReference>
<gene>
    <name evidence="5" type="ORF">HNQ39_003370</name>
</gene>
<dbReference type="InterPro" id="IPR001650">
    <property type="entry name" value="Helicase_C-like"/>
</dbReference>
<keyword evidence="5" id="KW-0347">Helicase</keyword>
<dbReference type="Pfam" id="PF22982">
    <property type="entry name" value="WHD_HRQ1"/>
    <property type="match status" value="1"/>
</dbReference>
<dbReference type="InterPro" id="IPR018973">
    <property type="entry name" value="MZB"/>
</dbReference>
<protein>
    <submittedName>
        <fullName evidence="5">DEAD/DEAH box helicase domain-containing protein</fullName>
    </submittedName>
</protein>
<accession>A0A7W9SRM1</accession>
<sequence length="761" mass="84024">MNPDAFLDRLRQHPDYKKQIVHIEHIPARPAVYGELDAPLPERLSKALREKLGVARLFRHQAEAIDLVRLGFQVIVTTPTASGKSLCYNAPVLETLLLEPKARALYLFPTKALAQDQQSKLRSLDLWPDIISATYDGDTPKDERLPIRRTARLLVTNPDMLHMGILPQHNGWATFFRNLRYVVIDEAHVYRGVFGAHVGNILRRLLRVAELYGARPQIIACSATIANPEELFTKLTGLQAEVVSAESGGAPTGKRRFVFWNPPVLDPATGSRRSTNAEVTHVFTELLEDDVRTLAFTRSRKTAELLLTYARRALEGKPQHDKVMSYRAGYTPEQRREIERKLFTGELTGVTATNALELGVDIGGMDAVVMTGYPGTVASTWQQAGRAGRRQGESLAVLVAADNPLDQFLMRQPDYFFERPAEHAALDPTNKHILGGHLLCAAYEAPLTDDDAELFGGERARWVAHRLVEEGALAARGDRLHYAGSEYPATLINIRSASANQYQIEENGKTLGTVEEAKAFETIHPGAIYLHMGESYVVEELDTVSRRATVRRAAASYFTEPKTDSHIEIIATGGSKEFGDTVAYFGEVRVTSWVTGFRQKQLFSDEVLGLYDLDLPEQTFETEAVWYPLPQYLVEELAEAGLDLAGGVHAVEHASIGLLPLFALCDRNDIGGVSTAHHPQVGAPTIFVHDAHPGGVGIAETGFRIIEQWLTATLTLIEECPCDDGCPSCIQSPKCGNNNEPLDKKAAALILRRLLHGEPTS</sequence>
<dbReference type="CDD" id="cd18797">
    <property type="entry name" value="SF2_C_Hrq"/>
    <property type="match status" value="1"/>
</dbReference>
<dbReference type="Proteomes" id="UP000520814">
    <property type="component" value="Unassembled WGS sequence"/>
</dbReference>
<dbReference type="Pfam" id="PF00271">
    <property type="entry name" value="Helicase_C"/>
    <property type="match status" value="1"/>
</dbReference>
<comment type="caution">
    <text evidence="5">The sequence shown here is derived from an EMBL/GenBank/DDBJ whole genome shotgun (WGS) entry which is preliminary data.</text>
</comment>
<dbReference type="InterPro" id="IPR022307">
    <property type="entry name" value="Helicase_put_actinobac"/>
</dbReference>
<dbReference type="InterPro" id="IPR027417">
    <property type="entry name" value="P-loop_NTPase"/>
</dbReference>
<dbReference type="SUPFAM" id="SSF52540">
    <property type="entry name" value="P-loop containing nucleoside triphosphate hydrolases"/>
    <property type="match status" value="1"/>
</dbReference>
<name>A0A7W9SRM1_ARMRO</name>
<dbReference type="InterPro" id="IPR011545">
    <property type="entry name" value="DEAD/DEAH_box_helicase_dom"/>
</dbReference>
<dbReference type="AlphaFoldDB" id="A0A7W9SRM1"/>
<evidence type="ECO:0000313" key="5">
    <source>
        <dbReference type="EMBL" id="MBB6051560.1"/>
    </source>
</evidence>
<dbReference type="SMART" id="SM00490">
    <property type="entry name" value="HELICc"/>
    <property type="match status" value="1"/>
</dbReference>
<evidence type="ECO:0000313" key="6">
    <source>
        <dbReference type="Proteomes" id="UP000520814"/>
    </source>
</evidence>
<dbReference type="PROSITE" id="PS51192">
    <property type="entry name" value="HELICASE_ATP_BIND_1"/>
    <property type="match status" value="1"/>
</dbReference>
<dbReference type="GO" id="GO:0005524">
    <property type="term" value="F:ATP binding"/>
    <property type="evidence" value="ECO:0007669"/>
    <property type="project" value="UniProtKB-KW"/>
</dbReference>
<dbReference type="EMBL" id="JACHGW010000003">
    <property type="protein sequence ID" value="MBB6051560.1"/>
    <property type="molecule type" value="Genomic_DNA"/>
</dbReference>
<feature type="domain" description="Helicase ATP-binding" evidence="3">
    <location>
        <begin position="65"/>
        <end position="243"/>
    </location>
</feature>
<evidence type="ECO:0000259" key="3">
    <source>
        <dbReference type="PROSITE" id="PS51192"/>
    </source>
</evidence>
<dbReference type="SMART" id="SM00487">
    <property type="entry name" value="DEXDc"/>
    <property type="match status" value="1"/>
</dbReference>
<dbReference type="PROSITE" id="PS51194">
    <property type="entry name" value="HELICASE_CTER"/>
    <property type="match status" value="1"/>
</dbReference>
<dbReference type="PANTHER" id="PTHR47957">
    <property type="entry name" value="ATP-DEPENDENT HELICASE HRQ1"/>
    <property type="match status" value="1"/>
</dbReference>
<dbReference type="InterPro" id="IPR055227">
    <property type="entry name" value="HRQ1_WHD"/>
</dbReference>
<organism evidence="5 6">
    <name type="scientific">Armatimonas rosea</name>
    <dbReference type="NCBI Taxonomy" id="685828"/>
    <lineage>
        <taxon>Bacteria</taxon>
        <taxon>Bacillati</taxon>
        <taxon>Armatimonadota</taxon>
        <taxon>Armatimonadia</taxon>
        <taxon>Armatimonadales</taxon>
        <taxon>Armatimonadaceae</taxon>
        <taxon>Armatimonas</taxon>
    </lineage>
</organism>
<keyword evidence="2" id="KW-0067">ATP-binding</keyword>
<evidence type="ECO:0000256" key="1">
    <source>
        <dbReference type="ARBA" id="ARBA00022741"/>
    </source>
</evidence>
<dbReference type="InterPro" id="IPR014001">
    <property type="entry name" value="Helicase_ATP-bd"/>
</dbReference>
<dbReference type="Pfam" id="PF00270">
    <property type="entry name" value="DEAD"/>
    <property type="match status" value="1"/>
</dbReference>
<evidence type="ECO:0000259" key="4">
    <source>
        <dbReference type="PROSITE" id="PS51194"/>
    </source>
</evidence>
<dbReference type="PANTHER" id="PTHR47957:SF3">
    <property type="entry name" value="ATP-DEPENDENT HELICASE HRQ1"/>
    <property type="match status" value="1"/>
</dbReference>